<proteinExistence type="predicted"/>
<evidence type="ECO:0000313" key="1">
    <source>
        <dbReference type="EMBL" id="KAG7044330.1"/>
    </source>
</evidence>
<dbReference type="Proteomes" id="UP000699042">
    <property type="component" value="Unassembled WGS sequence"/>
</dbReference>
<protein>
    <submittedName>
        <fullName evidence="1">Uncharacterized protein</fullName>
    </submittedName>
</protein>
<feature type="non-terminal residue" evidence="1">
    <location>
        <position position="62"/>
    </location>
</feature>
<feature type="non-terminal residue" evidence="1">
    <location>
        <position position="1"/>
    </location>
</feature>
<dbReference type="AlphaFoldDB" id="A0A9P7QVT2"/>
<sequence length="62" mass="6677">TDSVAHPLSVRFPALRVCACLCPCWAGLTARAETDVRGCISGCHWVVLDGILAVYQMGRARC</sequence>
<reference evidence="1" key="1">
    <citation type="submission" date="2021-05" db="EMBL/GenBank/DDBJ databases">
        <title>Comparative genomics of three Colletotrichum scovillei strains and genetic complementation revealed genes involved fungal growth and virulence on chili pepper.</title>
        <authorList>
            <person name="Hsieh D.-K."/>
            <person name="Chuang S.-C."/>
            <person name="Chen C.-Y."/>
            <person name="Chao Y.-T."/>
            <person name="Lu M.-Y.J."/>
            <person name="Lee M.-H."/>
            <person name="Shih M.-C."/>
        </authorList>
    </citation>
    <scope>NUCLEOTIDE SEQUENCE</scope>
    <source>
        <strain evidence="1">Coll-153</strain>
    </source>
</reference>
<name>A0A9P7QVT2_9PEZI</name>
<evidence type="ECO:0000313" key="2">
    <source>
        <dbReference type="Proteomes" id="UP000699042"/>
    </source>
</evidence>
<dbReference type="EMBL" id="JAESDN010000010">
    <property type="protein sequence ID" value="KAG7044330.1"/>
    <property type="molecule type" value="Genomic_DNA"/>
</dbReference>
<organism evidence="1 2">
    <name type="scientific">Colletotrichum scovillei</name>
    <dbReference type="NCBI Taxonomy" id="1209932"/>
    <lineage>
        <taxon>Eukaryota</taxon>
        <taxon>Fungi</taxon>
        <taxon>Dikarya</taxon>
        <taxon>Ascomycota</taxon>
        <taxon>Pezizomycotina</taxon>
        <taxon>Sordariomycetes</taxon>
        <taxon>Hypocreomycetidae</taxon>
        <taxon>Glomerellales</taxon>
        <taxon>Glomerellaceae</taxon>
        <taxon>Colletotrichum</taxon>
        <taxon>Colletotrichum acutatum species complex</taxon>
    </lineage>
</organism>
<accession>A0A9P7QVT2</accession>
<gene>
    <name evidence="1" type="ORF">JMJ77_003793</name>
</gene>
<comment type="caution">
    <text evidence="1">The sequence shown here is derived from an EMBL/GenBank/DDBJ whole genome shotgun (WGS) entry which is preliminary data.</text>
</comment>
<keyword evidence="2" id="KW-1185">Reference proteome</keyword>